<dbReference type="Gene3D" id="3.90.1150.10">
    <property type="entry name" value="Aspartate Aminotransferase, domain 1"/>
    <property type="match status" value="1"/>
</dbReference>
<feature type="domain" description="Aminotransferase class V" evidence="2">
    <location>
        <begin position="36"/>
        <end position="336"/>
    </location>
</feature>
<dbReference type="InterPro" id="IPR000192">
    <property type="entry name" value="Aminotrans_V_dom"/>
</dbReference>
<organism evidence="3 4">
    <name type="scientific">Candida viswanathii</name>
    <dbReference type="NCBI Taxonomy" id="5486"/>
    <lineage>
        <taxon>Eukaryota</taxon>
        <taxon>Fungi</taxon>
        <taxon>Dikarya</taxon>
        <taxon>Ascomycota</taxon>
        <taxon>Saccharomycotina</taxon>
        <taxon>Pichiomycetes</taxon>
        <taxon>Debaryomycetaceae</taxon>
        <taxon>Candida/Lodderomyces clade</taxon>
        <taxon>Candida</taxon>
    </lineage>
</organism>
<dbReference type="EMBL" id="QLNQ01000029">
    <property type="protein sequence ID" value="RCK55792.1"/>
    <property type="molecule type" value="Genomic_DNA"/>
</dbReference>
<comment type="caution">
    <text evidence="3">The sequence shown here is derived from an EMBL/GenBank/DDBJ whole genome shotgun (WGS) entry which is preliminary data.</text>
</comment>
<protein>
    <submittedName>
        <fullName evidence="3">Hercynylcysteine sulfoxide lyase</fullName>
    </submittedName>
</protein>
<dbReference type="AlphaFoldDB" id="A0A367XSM1"/>
<dbReference type="PANTHER" id="PTHR43092">
    <property type="entry name" value="L-CYSTEINE DESULFHYDRASE"/>
    <property type="match status" value="1"/>
</dbReference>
<keyword evidence="3" id="KW-0456">Lyase</keyword>
<name>A0A367XSM1_9ASCO</name>
<proteinExistence type="predicted"/>
<evidence type="ECO:0000313" key="3">
    <source>
        <dbReference type="EMBL" id="RCK55792.1"/>
    </source>
</evidence>
<keyword evidence="1" id="KW-0663">Pyridoxal phosphate</keyword>
<reference evidence="3 4" key="1">
    <citation type="submission" date="2018-06" db="EMBL/GenBank/DDBJ databases">
        <title>Whole genome sequencing of Candida tropicalis (genome annotated by CSBL at Korea University).</title>
        <authorList>
            <person name="Ahn J."/>
        </authorList>
    </citation>
    <scope>NUCLEOTIDE SEQUENCE [LARGE SCALE GENOMIC DNA]</scope>
    <source>
        <strain evidence="3 4">ATCC 20962</strain>
    </source>
</reference>
<dbReference type="Gene3D" id="3.40.640.10">
    <property type="entry name" value="Type I PLP-dependent aspartate aminotransferase-like (Major domain)"/>
    <property type="match status" value="1"/>
</dbReference>
<sequence length="427" mass="48869">MSGAVVPFGKEFRAKYFTNIEEGVYPVNHGSYGLTPTPVHEKYLQYMTENAAYTDKFMKYTIKEIYVNSLKTVAEVLQGDYHNFAFVENATSGVNTVLRSFPLAKGDKIVIQNTVYGACGNTVKFLKNRYDIDFFVVELEYPMTQKEVVAKFEEIFVTEKPKLCMFDAITSMPGVVFPYEELVKLCKEHDVLSLIDGAHGIGCIPFNLSELKPDFFVSNLHKWFYVPFGCATLYVDRKHHNSIHTMPVSHSYLDDSTHLSAEDQKNRLIDRFWFYGTKNYASIQVIPDAAKFRAEECGGEKAIHDYCHGLAKQVGELVSKKWGTYYLEQTSTMVTVEVPIKNFPKLAEDWPKIDNLVYAKMFEEKAYTPCSPHNGKLFARFSCQIYNDLNDFDFASDVLIKTLKEVAQERYGKSNLIGYVSRLVIRE</sequence>
<keyword evidence="4" id="KW-1185">Reference proteome</keyword>
<dbReference type="PANTHER" id="PTHR43092:SF2">
    <property type="entry name" value="HERCYNYLCYSTEINE SULFOXIDE LYASE"/>
    <property type="match status" value="1"/>
</dbReference>
<gene>
    <name evidence="3" type="primary">egt-2_1</name>
    <name evidence="3" type="ORF">Cantr_04920</name>
</gene>
<dbReference type="InterPro" id="IPR015421">
    <property type="entry name" value="PyrdxlP-dep_Trfase_major"/>
</dbReference>
<evidence type="ECO:0000256" key="1">
    <source>
        <dbReference type="ARBA" id="ARBA00022898"/>
    </source>
</evidence>
<dbReference type="InterPro" id="IPR015422">
    <property type="entry name" value="PyrdxlP-dep_Trfase_small"/>
</dbReference>
<accession>A0A367XSM1</accession>
<evidence type="ECO:0000259" key="2">
    <source>
        <dbReference type="Pfam" id="PF00266"/>
    </source>
</evidence>
<dbReference type="InterPro" id="IPR015424">
    <property type="entry name" value="PyrdxlP-dep_Trfase"/>
</dbReference>
<dbReference type="SUPFAM" id="SSF53383">
    <property type="entry name" value="PLP-dependent transferases"/>
    <property type="match status" value="1"/>
</dbReference>
<dbReference type="Proteomes" id="UP000253472">
    <property type="component" value="Unassembled WGS sequence"/>
</dbReference>
<dbReference type="Pfam" id="PF00266">
    <property type="entry name" value="Aminotran_5"/>
    <property type="match status" value="1"/>
</dbReference>
<dbReference type="OrthoDB" id="5978656at2759"/>
<dbReference type="GO" id="GO:0016829">
    <property type="term" value="F:lyase activity"/>
    <property type="evidence" value="ECO:0007669"/>
    <property type="project" value="UniProtKB-KW"/>
</dbReference>
<evidence type="ECO:0000313" key="4">
    <source>
        <dbReference type="Proteomes" id="UP000253472"/>
    </source>
</evidence>
<dbReference type="STRING" id="5486.A0A367XSM1"/>